<comment type="caution">
    <text evidence="4">The sequence shown here is derived from an EMBL/GenBank/DDBJ whole genome shotgun (WGS) entry which is preliminary data.</text>
</comment>
<evidence type="ECO:0000259" key="3">
    <source>
        <dbReference type="Pfam" id="PF12849"/>
    </source>
</evidence>
<dbReference type="PANTHER" id="PTHR30570:SF6">
    <property type="entry name" value="PHOSPHATE-BINDING PROTEIN PSTS"/>
    <property type="match status" value="1"/>
</dbReference>
<dbReference type="RefSeq" id="WP_008951184.1">
    <property type="nucleotide sequence ID" value="NZ_AHTH01000041.1"/>
</dbReference>
<dbReference type="EMBL" id="AHTH01000041">
    <property type="protein sequence ID" value="EHR40269.1"/>
    <property type="molecule type" value="Genomic_DNA"/>
</dbReference>
<dbReference type="AlphaFoldDB" id="H3ZGL5"/>
<evidence type="ECO:0000256" key="1">
    <source>
        <dbReference type="ARBA" id="ARBA00022729"/>
    </source>
</evidence>
<accession>H3ZGL5</accession>
<dbReference type="InterPro" id="IPR024370">
    <property type="entry name" value="PBP_domain"/>
</dbReference>
<name>H3ZGL5_9ALTE</name>
<sequence length="324" mass="34656">MAVFQIISRGLIRCGLLLASVACLAGDDLSEPAAPAAAPLSGTLSSAGSDTLHNMMMIWRRHFVARHPQLNLQIQSSGSATAAVALSEGTASLGPMSRLMIPAELARFERRFGYLPTAVPVALDMLAIYVHQDNPLNSISMAQLEGIYAKNGWCAATPPILNWQQLGLSGVWQQRPVVAYGRNQASGTYTFFRQQVLCDGDFRSQVQQLPGAAAVVRAVSQSINAIGYSGVGQQIAGVKWLAVRPTTEDAAVLPLAEHAASGAYPLARMLYIYLNKAPDKALPAAEREFLRFVLSTEGQALLATEGMVPVPSSVLASIRQELEL</sequence>
<dbReference type="PATRIC" id="fig|1129374.4.peg.2494"/>
<reference evidence="4 5" key="1">
    <citation type="journal article" date="2012" name="J. Bacteriol.">
        <title>Genome Sequence of Extracellular-Protease-Producing Alishewanella jeotgali Isolated from Traditional Korean Fermented Seafood.</title>
        <authorList>
            <person name="Jung J."/>
            <person name="Chun J."/>
            <person name="Park W."/>
        </authorList>
    </citation>
    <scope>NUCLEOTIDE SEQUENCE [LARGE SCALE GENOMIC DNA]</scope>
    <source>
        <strain evidence="4 5">KCTC 22429</strain>
    </source>
</reference>
<proteinExistence type="predicted"/>
<dbReference type="InterPro" id="IPR050811">
    <property type="entry name" value="Phosphate_ABC_transporter"/>
</dbReference>
<dbReference type="eggNOG" id="COG0226">
    <property type="taxonomic scope" value="Bacteria"/>
</dbReference>
<protein>
    <submittedName>
        <fullName evidence="4">Phosphate binding protein</fullName>
    </submittedName>
</protein>
<evidence type="ECO:0000256" key="2">
    <source>
        <dbReference type="SAM" id="SignalP"/>
    </source>
</evidence>
<dbReference type="PANTHER" id="PTHR30570">
    <property type="entry name" value="PERIPLASMIC PHOSPHATE BINDING COMPONENT OF PHOSPHATE ABC TRANSPORTER"/>
    <property type="match status" value="1"/>
</dbReference>
<evidence type="ECO:0000313" key="5">
    <source>
        <dbReference type="Proteomes" id="UP000012046"/>
    </source>
</evidence>
<evidence type="ECO:0000313" key="4">
    <source>
        <dbReference type="EMBL" id="EHR40269.1"/>
    </source>
</evidence>
<feature type="chain" id="PRO_5003591832" evidence="2">
    <location>
        <begin position="26"/>
        <end position="324"/>
    </location>
</feature>
<keyword evidence="1 2" id="KW-0732">Signal</keyword>
<feature type="signal peptide" evidence="2">
    <location>
        <begin position="1"/>
        <end position="25"/>
    </location>
</feature>
<organism evidence="4 5">
    <name type="scientific">Alishewanella jeotgali KCTC 22429</name>
    <dbReference type="NCBI Taxonomy" id="1129374"/>
    <lineage>
        <taxon>Bacteria</taxon>
        <taxon>Pseudomonadati</taxon>
        <taxon>Pseudomonadota</taxon>
        <taxon>Gammaproteobacteria</taxon>
        <taxon>Alteromonadales</taxon>
        <taxon>Alteromonadaceae</taxon>
        <taxon>Alishewanella</taxon>
    </lineage>
</organism>
<gene>
    <name evidence="4" type="ORF">AJE_12573</name>
</gene>
<dbReference type="Gene3D" id="3.40.190.10">
    <property type="entry name" value="Periplasmic binding protein-like II"/>
    <property type="match status" value="2"/>
</dbReference>
<dbReference type="SUPFAM" id="SSF53850">
    <property type="entry name" value="Periplasmic binding protein-like II"/>
    <property type="match status" value="1"/>
</dbReference>
<dbReference type="Pfam" id="PF12849">
    <property type="entry name" value="PBP_like_2"/>
    <property type="match status" value="1"/>
</dbReference>
<dbReference type="CDD" id="cd13566">
    <property type="entry name" value="PBP2_phosphate"/>
    <property type="match status" value="1"/>
</dbReference>
<feature type="domain" description="PBP" evidence="3">
    <location>
        <begin position="34"/>
        <end position="297"/>
    </location>
</feature>
<dbReference type="STRING" id="1129374.AJE_12573"/>
<dbReference type="Proteomes" id="UP000012046">
    <property type="component" value="Unassembled WGS sequence"/>
</dbReference>
<keyword evidence="5" id="KW-1185">Reference proteome</keyword>